<dbReference type="Gene3D" id="1.10.510.10">
    <property type="entry name" value="Transferase(Phosphotransferase) domain 1"/>
    <property type="match status" value="1"/>
</dbReference>
<dbReference type="GO" id="GO:0016020">
    <property type="term" value="C:membrane"/>
    <property type="evidence" value="ECO:0007669"/>
    <property type="project" value="TreeGrafter"/>
</dbReference>
<organism evidence="1">
    <name type="scientific">Oryza meridionalis</name>
    <dbReference type="NCBI Taxonomy" id="40149"/>
    <lineage>
        <taxon>Eukaryota</taxon>
        <taxon>Viridiplantae</taxon>
        <taxon>Streptophyta</taxon>
        <taxon>Embryophyta</taxon>
        <taxon>Tracheophyta</taxon>
        <taxon>Spermatophyta</taxon>
        <taxon>Magnoliopsida</taxon>
        <taxon>Liliopsida</taxon>
        <taxon>Poales</taxon>
        <taxon>Poaceae</taxon>
        <taxon>BOP clade</taxon>
        <taxon>Oryzoideae</taxon>
        <taxon>Oryzeae</taxon>
        <taxon>Oryzinae</taxon>
        <taxon>Oryza</taxon>
    </lineage>
</organism>
<dbReference type="STRING" id="40149.A0A0E0E399"/>
<dbReference type="HOGENOM" id="CLU_000288_21_9_1"/>
<dbReference type="EnsemblPlants" id="OMERI06G19910.1">
    <property type="protein sequence ID" value="OMERI06G19910.1"/>
    <property type="gene ID" value="OMERI06G19910"/>
</dbReference>
<dbReference type="Proteomes" id="UP000008021">
    <property type="component" value="Chromosome 6"/>
</dbReference>
<name>A0A0E0E399_9ORYZ</name>
<evidence type="ECO:0008006" key="3">
    <source>
        <dbReference type="Google" id="ProtNLM"/>
    </source>
</evidence>
<dbReference type="AlphaFoldDB" id="A0A0E0E399"/>
<evidence type="ECO:0000313" key="2">
    <source>
        <dbReference type="Proteomes" id="UP000008021"/>
    </source>
</evidence>
<accession>A0A0E0E399</accession>
<reference evidence="1" key="2">
    <citation type="submission" date="2018-05" db="EMBL/GenBank/DDBJ databases">
        <title>OmerRS3 (Oryza meridionalis Reference Sequence Version 3).</title>
        <authorList>
            <person name="Zhang J."/>
            <person name="Kudrna D."/>
            <person name="Lee S."/>
            <person name="Talag J."/>
            <person name="Welchert J."/>
            <person name="Wing R.A."/>
        </authorList>
    </citation>
    <scope>NUCLEOTIDE SEQUENCE [LARGE SCALE GENOMIC DNA]</scope>
    <source>
        <strain evidence="1">cv. OR44</strain>
    </source>
</reference>
<protein>
    <recommendedName>
        <fullName evidence="3">Serine-threonine/tyrosine-protein kinase catalytic domain-containing protein</fullName>
    </recommendedName>
</protein>
<dbReference type="PANTHER" id="PTHR48055">
    <property type="entry name" value="LEUCINE-RICH REPEAT RECEPTOR PROTEIN KINASE EMS1"/>
    <property type="match status" value="1"/>
</dbReference>
<evidence type="ECO:0000313" key="1">
    <source>
        <dbReference type="EnsemblPlants" id="OMERI06G19910.1"/>
    </source>
</evidence>
<proteinExistence type="predicted"/>
<dbReference type="InterPro" id="IPR051564">
    <property type="entry name" value="LRR_receptor-like_kinase"/>
</dbReference>
<dbReference type="SUPFAM" id="SSF56112">
    <property type="entry name" value="Protein kinase-like (PK-like)"/>
    <property type="match status" value="1"/>
</dbReference>
<dbReference type="PANTHER" id="PTHR48055:SF64">
    <property type="entry name" value="PROTEIN KINASE DOMAIN-CONTAINING PROTEIN"/>
    <property type="match status" value="1"/>
</dbReference>
<keyword evidence="2" id="KW-1185">Reference proteome</keyword>
<dbReference type="InterPro" id="IPR011009">
    <property type="entry name" value="Kinase-like_dom_sf"/>
</dbReference>
<reference evidence="1" key="1">
    <citation type="submission" date="2015-04" db="UniProtKB">
        <authorList>
            <consortium name="EnsemblPlants"/>
        </authorList>
    </citation>
    <scope>IDENTIFICATION</scope>
</reference>
<sequence length="114" mass="12586">MSEHISNKGDVYRFGILLLEMVTGSSPSDEKFNGRTTLHEFVGAALSNNIHEVVDRTTLQDDVSVADVMERCVIPLVKIGLSCSMTLPRERPEMGQVSTMILRIKHAASKISVK</sequence>
<dbReference type="Gramene" id="OMERI06G19910.1">
    <property type="protein sequence ID" value="OMERI06G19910.1"/>
    <property type="gene ID" value="OMERI06G19910"/>
</dbReference>